<proteinExistence type="predicted"/>
<dbReference type="Proteomes" id="UP000789524">
    <property type="component" value="Unassembled WGS sequence"/>
</dbReference>
<protein>
    <submittedName>
        <fullName evidence="1">(African queen) hypothetical protein</fullName>
    </submittedName>
</protein>
<gene>
    <name evidence="1" type="ORF">DCHRY22_LOCUS3624</name>
</gene>
<accession>A0A8J2VQU7</accession>
<evidence type="ECO:0000313" key="2">
    <source>
        <dbReference type="Proteomes" id="UP000789524"/>
    </source>
</evidence>
<name>A0A8J2VQU7_9NEOP</name>
<dbReference type="EMBL" id="CAKASE010000048">
    <property type="protein sequence ID" value="CAG9562259.1"/>
    <property type="molecule type" value="Genomic_DNA"/>
</dbReference>
<evidence type="ECO:0000313" key="1">
    <source>
        <dbReference type="EMBL" id="CAG9562259.1"/>
    </source>
</evidence>
<reference evidence="1" key="1">
    <citation type="submission" date="2021-09" db="EMBL/GenBank/DDBJ databases">
        <authorList>
            <person name="Martin H S."/>
        </authorList>
    </citation>
    <scope>NUCLEOTIDE SEQUENCE</scope>
</reference>
<sequence length="78" mass="8579">MVAKDHQPLATALPRTKWDGIPYDFEAQTIKASKHSVRLPPACHSVTVVRRDVAQGSLRGSQHCGGTPEPIHIANWKL</sequence>
<keyword evidence="2" id="KW-1185">Reference proteome</keyword>
<organism evidence="1 2">
    <name type="scientific">Danaus chrysippus</name>
    <name type="common">African queen</name>
    <dbReference type="NCBI Taxonomy" id="151541"/>
    <lineage>
        <taxon>Eukaryota</taxon>
        <taxon>Metazoa</taxon>
        <taxon>Ecdysozoa</taxon>
        <taxon>Arthropoda</taxon>
        <taxon>Hexapoda</taxon>
        <taxon>Insecta</taxon>
        <taxon>Pterygota</taxon>
        <taxon>Neoptera</taxon>
        <taxon>Endopterygota</taxon>
        <taxon>Lepidoptera</taxon>
        <taxon>Glossata</taxon>
        <taxon>Ditrysia</taxon>
        <taxon>Papilionoidea</taxon>
        <taxon>Nymphalidae</taxon>
        <taxon>Danainae</taxon>
        <taxon>Danaini</taxon>
        <taxon>Danaina</taxon>
        <taxon>Danaus</taxon>
        <taxon>Anosia</taxon>
    </lineage>
</organism>
<dbReference type="AlphaFoldDB" id="A0A8J2VQU7"/>
<comment type="caution">
    <text evidence="1">The sequence shown here is derived from an EMBL/GenBank/DDBJ whole genome shotgun (WGS) entry which is preliminary data.</text>
</comment>